<dbReference type="Pfam" id="PF02782">
    <property type="entry name" value="FGGY_C"/>
    <property type="match status" value="1"/>
</dbReference>
<evidence type="ECO:0000256" key="7">
    <source>
        <dbReference type="ARBA" id="ARBA00023277"/>
    </source>
</evidence>
<evidence type="ECO:0000256" key="4">
    <source>
        <dbReference type="ARBA" id="ARBA00022741"/>
    </source>
</evidence>
<evidence type="ECO:0000256" key="3">
    <source>
        <dbReference type="ARBA" id="ARBA00022679"/>
    </source>
</evidence>
<comment type="function">
    <text evidence="8">Catalyzes the phosphorylation of D-xylulose to D-xylulose 5-phosphate.</text>
</comment>
<feature type="active site" description="Proton acceptor" evidence="8">
    <location>
        <position position="236"/>
    </location>
</feature>
<dbReference type="PANTHER" id="PTHR43095">
    <property type="entry name" value="SUGAR KINASE"/>
    <property type="match status" value="1"/>
</dbReference>
<feature type="binding site" evidence="8">
    <location>
        <begin position="82"/>
        <end position="83"/>
    </location>
    <ligand>
        <name>substrate</name>
    </ligand>
</feature>
<dbReference type="InterPro" id="IPR050406">
    <property type="entry name" value="FGGY_Carb_Kinase"/>
</dbReference>
<dbReference type="InterPro" id="IPR018484">
    <property type="entry name" value="FGGY_N"/>
</dbReference>
<feature type="site" description="Important for activity" evidence="8">
    <location>
        <position position="9"/>
    </location>
</feature>
<sequence>MKPLVLGIDLGTSSVKVIAVDQQGSIVTSSSEPISISQPQNGYSEQNPDEWVQATKQAIQTLTDQLDDSQYQIEGMSFSGQMHGLVLLDKDNHPIRPAILWNDTRNTEQCDEIKAQFGDKLLGNPILEGFTLPKLLWVKAHEPQHFEKAETFILPKDYARYALTGKVQMEKSDASGTLLYNSESEAWDKETSTYYEIKHLLPELVNSTDVVGEVTETIAQELNLPTSTKVIAGGADNACGALGAGIIGEGDAMCSIGTSGVVLVCQKDYSDYQNNIHYFKHVTPDISYAMGVTLAAGFSLDWYKRNFYAEQSFEDITKDAESSSPGANGLVFTPYLMGERTPHGDAKIRGSFIGISGKQTRVDFSRAVIEGITYSLYESLDYIRQFYPAIHTITSIGGGAKSDFWLQLQADVFNLEVKKLKHEEGPSMGAAILAAYGVGWFDSLKDCVETFIQYDTTFKPHTQKHKIYERYFKVYQDVYQNTKQMTADLLSIQQNHGGYTDDK</sequence>
<dbReference type="GO" id="GO:0005998">
    <property type="term" value="P:xylulose catabolic process"/>
    <property type="evidence" value="ECO:0007669"/>
    <property type="project" value="UniProtKB-UniRule"/>
</dbReference>
<dbReference type="InterPro" id="IPR018483">
    <property type="entry name" value="Carb_kinase_FGGY_CS"/>
</dbReference>
<evidence type="ECO:0000313" key="13">
    <source>
        <dbReference type="EMBL" id="VYU43826.1"/>
    </source>
</evidence>
<accession>A0A6N3EQC1</accession>
<dbReference type="EC" id="2.7.1.17" evidence="8 10"/>
<keyword evidence="3 8" id="KW-0808">Transferase</keyword>
<dbReference type="GO" id="GO:0042732">
    <property type="term" value="P:D-xylose metabolic process"/>
    <property type="evidence" value="ECO:0007669"/>
    <property type="project" value="UniProtKB-KW"/>
</dbReference>
<evidence type="ECO:0000256" key="5">
    <source>
        <dbReference type="ARBA" id="ARBA00022777"/>
    </source>
</evidence>
<feature type="domain" description="Carbohydrate kinase FGGY N-terminal" evidence="11">
    <location>
        <begin position="5"/>
        <end position="243"/>
    </location>
</feature>
<evidence type="ECO:0000259" key="12">
    <source>
        <dbReference type="Pfam" id="PF02782"/>
    </source>
</evidence>
<evidence type="ECO:0000256" key="9">
    <source>
        <dbReference type="RuleBase" id="RU003733"/>
    </source>
</evidence>
<dbReference type="NCBIfam" id="TIGR01312">
    <property type="entry name" value="XylB"/>
    <property type="match status" value="1"/>
</dbReference>
<dbReference type="SUPFAM" id="SSF53067">
    <property type="entry name" value="Actin-like ATPase domain"/>
    <property type="match status" value="2"/>
</dbReference>
<keyword evidence="6 8" id="KW-0067">ATP-binding</keyword>
<name>A0A6N3EQC1_STASI</name>
<dbReference type="InterPro" id="IPR000577">
    <property type="entry name" value="Carb_kinase_FGGY"/>
</dbReference>
<gene>
    <name evidence="13" type="primary">xylB_1</name>
    <name evidence="8 10" type="synonym">xylB</name>
    <name evidence="13" type="ORF">SSLFYP27_00241</name>
</gene>
<reference evidence="13" key="1">
    <citation type="submission" date="2019-11" db="EMBL/GenBank/DDBJ databases">
        <authorList>
            <person name="Feng L."/>
        </authorList>
    </citation>
    <scope>NUCLEOTIDE SEQUENCE</scope>
    <source>
        <strain evidence="13">SsimulansLFYP27</strain>
    </source>
</reference>
<keyword evidence="5 8" id="KW-0418">Kinase</keyword>
<dbReference type="GO" id="GO:0004856">
    <property type="term" value="F:D-xylulokinase activity"/>
    <property type="evidence" value="ECO:0007669"/>
    <property type="project" value="UniProtKB-UniRule"/>
</dbReference>
<keyword evidence="4 8" id="KW-0547">Nucleotide-binding</keyword>
<evidence type="ECO:0000256" key="8">
    <source>
        <dbReference type="HAMAP-Rule" id="MF_02220"/>
    </source>
</evidence>
<proteinExistence type="inferred from homology"/>
<dbReference type="Gene3D" id="3.30.420.40">
    <property type="match status" value="2"/>
</dbReference>
<dbReference type="InterPro" id="IPR018485">
    <property type="entry name" value="FGGY_C"/>
</dbReference>
<dbReference type="PIRSF" id="PIRSF000538">
    <property type="entry name" value="GlpK"/>
    <property type="match status" value="1"/>
</dbReference>
<dbReference type="AlphaFoldDB" id="A0A6N3EQC1"/>
<dbReference type="PROSITE" id="PS00445">
    <property type="entry name" value="FGGY_KINASES_2"/>
    <property type="match status" value="1"/>
</dbReference>
<dbReference type="InterPro" id="IPR043129">
    <property type="entry name" value="ATPase_NBD"/>
</dbReference>
<evidence type="ECO:0000256" key="1">
    <source>
        <dbReference type="ARBA" id="ARBA00009156"/>
    </source>
</evidence>
<comment type="catalytic activity">
    <reaction evidence="8 10">
        <text>D-xylulose + ATP = D-xylulose 5-phosphate + ADP + H(+)</text>
        <dbReference type="Rhea" id="RHEA:10964"/>
        <dbReference type="ChEBI" id="CHEBI:15378"/>
        <dbReference type="ChEBI" id="CHEBI:17140"/>
        <dbReference type="ChEBI" id="CHEBI:30616"/>
        <dbReference type="ChEBI" id="CHEBI:57737"/>
        <dbReference type="ChEBI" id="CHEBI:456216"/>
        <dbReference type="EC" id="2.7.1.17"/>
    </reaction>
</comment>
<protein>
    <recommendedName>
        <fullName evidence="8 10">Xylulose kinase</fullName>
        <shortName evidence="8 10">Xylulokinase</shortName>
        <ecNumber evidence="8 10">2.7.1.17</ecNumber>
    </recommendedName>
</protein>
<keyword evidence="2 8" id="KW-0859">Xylose metabolism</keyword>
<dbReference type="InterPro" id="IPR006000">
    <property type="entry name" value="Xylulokinase"/>
</dbReference>
<feature type="domain" description="Carbohydrate kinase FGGY C-terminal" evidence="12">
    <location>
        <begin position="252"/>
        <end position="437"/>
    </location>
</feature>
<evidence type="ECO:0000256" key="10">
    <source>
        <dbReference type="RuleBase" id="RU364073"/>
    </source>
</evidence>
<comment type="similarity">
    <text evidence="1 8 9">Belongs to the FGGY kinase family.</text>
</comment>
<evidence type="ECO:0000256" key="2">
    <source>
        <dbReference type="ARBA" id="ARBA00022629"/>
    </source>
</evidence>
<evidence type="ECO:0000256" key="6">
    <source>
        <dbReference type="ARBA" id="ARBA00022840"/>
    </source>
</evidence>
<dbReference type="EMBL" id="CACRUO010000056">
    <property type="protein sequence ID" value="VYU43826.1"/>
    <property type="molecule type" value="Genomic_DNA"/>
</dbReference>
<keyword evidence="7 8" id="KW-0119">Carbohydrate metabolism</keyword>
<evidence type="ECO:0000259" key="11">
    <source>
        <dbReference type="Pfam" id="PF00370"/>
    </source>
</evidence>
<dbReference type="Pfam" id="PF00370">
    <property type="entry name" value="FGGY_N"/>
    <property type="match status" value="1"/>
</dbReference>
<dbReference type="PANTHER" id="PTHR43095:SF5">
    <property type="entry name" value="XYLULOSE KINASE"/>
    <property type="match status" value="1"/>
</dbReference>
<dbReference type="CDD" id="cd07808">
    <property type="entry name" value="ASKHA_NBD_FGGY_EcXK-like"/>
    <property type="match status" value="1"/>
</dbReference>
<organism evidence="13">
    <name type="scientific">Staphylococcus simulans</name>
    <dbReference type="NCBI Taxonomy" id="1286"/>
    <lineage>
        <taxon>Bacteria</taxon>
        <taxon>Bacillati</taxon>
        <taxon>Bacillota</taxon>
        <taxon>Bacilli</taxon>
        <taxon>Bacillales</taxon>
        <taxon>Staphylococcaceae</taxon>
        <taxon>Staphylococcus</taxon>
    </lineage>
</organism>
<dbReference type="HAMAP" id="MF_02220">
    <property type="entry name" value="XylB"/>
    <property type="match status" value="1"/>
</dbReference>
<dbReference type="GO" id="GO:0005524">
    <property type="term" value="F:ATP binding"/>
    <property type="evidence" value="ECO:0007669"/>
    <property type="project" value="UniProtKB-UniRule"/>
</dbReference>